<reference evidence="1 2" key="1">
    <citation type="submission" date="2019-08" db="EMBL/GenBank/DDBJ databases">
        <title>Whole genome of Aphis craccivora.</title>
        <authorList>
            <person name="Voronova N.V."/>
            <person name="Shulinski R.S."/>
            <person name="Bandarenka Y.V."/>
            <person name="Zhorov D.G."/>
            <person name="Warner D."/>
        </authorList>
    </citation>
    <scope>NUCLEOTIDE SEQUENCE [LARGE SCALE GENOMIC DNA]</scope>
    <source>
        <strain evidence="1">180601</strain>
        <tissue evidence="1">Whole Body</tissue>
    </source>
</reference>
<evidence type="ECO:0000313" key="2">
    <source>
        <dbReference type="Proteomes" id="UP000478052"/>
    </source>
</evidence>
<evidence type="ECO:0000313" key="1">
    <source>
        <dbReference type="EMBL" id="KAF0766362.1"/>
    </source>
</evidence>
<name>A0A6G0Z761_APHCR</name>
<organism evidence="1 2">
    <name type="scientific">Aphis craccivora</name>
    <name type="common">Cowpea aphid</name>
    <dbReference type="NCBI Taxonomy" id="307492"/>
    <lineage>
        <taxon>Eukaryota</taxon>
        <taxon>Metazoa</taxon>
        <taxon>Ecdysozoa</taxon>
        <taxon>Arthropoda</taxon>
        <taxon>Hexapoda</taxon>
        <taxon>Insecta</taxon>
        <taxon>Pterygota</taxon>
        <taxon>Neoptera</taxon>
        <taxon>Paraneoptera</taxon>
        <taxon>Hemiptera</taxon>
        <taxon>Sternorrhyncha</taxon>
        <taxon>Aphidomorpha</taxon>
        <taxon>Aphidoidea</taxon>
        <taxon>Aphididae</taxon>
        <taxon>Aphidini</taxon>
        <taxon>Aphis</taxon>
        <taxon>Aphis</taxon>
    </lineage>
</organism>
<dbReference type="AlphaFoldDB" id="A0A6G0Z761"/>
<dbReference type="EMBL" id="VUJU01001208">
    <property type="protein sequence ID" value="KAF0766362.1"/>
    <property type="molecule type" value="Genomic_DNA"/>
</dbReference>
<dbReference type="Proteomes" id="UP000478052">
    <property type="component" value="Unassembled WGS sequence"/>
</dbReference>
<accession>A0A6G0Z761</accession>
<keyword evidence="2" id="KW-1185">Reference proteome</keyword>
<proteinExistence type="predicted"/>
<sequence length="62" mass="6096">MALLPATGRSSSRTPCFVDVVGGDDDDDDDAAAAATTTTACLAGKGCVLTRLNVAPLSVIAG</sequence>
<comment type="caution">
    <text evidence="1">The sequence shown here is derived from an EMBL/GenBank/DDBJ whole genome shotgun (WGS) entry which is preliminary data.</text>
</comment>
<protein>
    <submittedName>
        <fullName evidence="1">Uncharacterized protein</fullName>
    </submittedName>
</protein>
<gene>
    <name evidence="1" type="ORF">FWK35_00008723</name>
</gene>